<dbReference type="PANTHER" id="PTHR43230:SF3">
    <property type="entry name" value="ABC-TYPE DIPEPTIDE_OLIGOPEPTIDE TRANSPORT SYSTEM, ATPASE COMPONENT"/>
    <property type="match status" value="1"/>
</dbReference>
<evidence type="ECO:0000256" key="3">
    <source>
        <dbReference type="ARBA" id="ARBA00022840"/>
    </source>
</evidence>
<dbReference type="SUPFAM" id="SSF52540">
    <property type="entry name" value="P-loop containing nucleoside triphosphate hydrolases"/>
    <property type="match status" value="1"/>
</dbReference>
<dbReference type="Gene3D" id="3.40.50.300">
    <property type="entry name" value="P-loop containing nucleotide triphosphate hydrolases"/>
    <property type="match status" value="1"/>
</dbReference>
<keyword evidence="3 5" id="KW-0067">ATP-binding</keyword>
<evidence type="ECO:0000313" key="6">
    <source>
        <dbReference type="Proteomes" id="UP000199495"/>
    </source>
</evidence>
<dbReference type="GO" id="GO:0005524">
    <property type="term" value="F:ATP binding"/>
    <property type="evidence" value="ECO:0007669"/>
    <property type="project" value="UniProtKB-KW"/>
</dbReference>
<dbReference type="PROSITE" id="PS00211">
    <property type="entry name" value="ABC_TRANSPORTER_1"/>
    <property type="match status" value="1"/>
</dbReference>
<organism evidence="5 6">
    <name type="scientific">Pelagibacterium luteolum</name>
    <dbReference type="NCBI Taxonomy" id="440168"/>
    <lineage>
        <taxon>Bacteria</taxon>
        <taxon>Pseudomonadati</taxon>
        <taxon>Pseudomonadota</taxon>
        <taxon>Alphaproteobacteria</taxon>
        <taxon>Hyphomicrobiales</taxon>
        <taxon>Devosiaceae</taxon>
        <taxon>Pelagibacterium</taxon>
    </lineage>
</organism>
<dbReference type="InterPro" id="IPR003439">
    <property type="entry name" value="ABC_transporter-like_ATP-bd"/>
</dbReference>
<dbReference type="STRING" id="440168.SAMN04487974_104124"/>
<feature type="domain" description="ABC transporter" evidence="4">
    <location>
        <begin position="5"/>
        <end position="257"/>
    </location>
</feature>
<dbReference type="CDD" id="cd03257">
    <property type="entry name" value="ABC_NikE_OppD_transporters"/>
    <property type="match status" value="1"/>
</dbReference>
<comment type="similarity">
    <text evidence="1">Belongs to the ABC transporter superfamily.</text>
</comment>
<dbReference type="GO" id="GO:0016887">
    <property type="term" value="F:ATP hydrolysis activity"/>
    <property type="evidence" value="ECO:0007669"/>
    <property type="project" value="InterPro"/>
</dbReference>
<reference evidence="5 6" key="1">
    <citation type="submission" date="2016-10" db="EMBL/GenBank/DDBJ databases">
        <authorList>
            <person name="de Groot N.N."/>
        </authorList>
    </citation>
    <scope>NUCLEOTIDE SEQUENCE [LARGE SCALE GENOMIC DNA]</scope>
    <source>
        <strain evidence="5 6">CGMCC 1.10267</strain>
    </source>
</reference>
<dbReference type="Proteomes" id="UP000199495">
    <property type="component" value="Unassembled WGS sequence"/>
</dbReference>
<dbReference type="InterPro" id="IPR003593">
    <property type="entry name" value="AAA+_ATPase"/>
</dbReference>
<dbReference type="InterPro" id="IPR017871">
    <property type="entry name" value="ABC_transporter-like_CS"/>
</dbReference>
<evidence type="ECO:0000313" key="5">
    <source>
        <dbReference type="EMBL" id="SDG58846.1"/>
    </source>
</evidence>
<sequence length="304" mass="33406">MTTLLDVRNVSKRFAMGGILSRKHVDAVIDVSFTLESGTPEIFTIIGESGSGKTTLARMILGLEEPSEGDINFEGVSAAERKDRAARLSFMRRVQPVFQNPFEAFNPLKQVERYLEATARTLLGLKDKAEIEAAMDGALQKVGLSYREIKGRYAHELSGGQLQRVAIARALIPEPALLITDEPVSMVDASLRMSIVNLLRDLRDKFGVSVIYITHDLATAYYISDRIMIMQKGYVVEMGPARPVLDAPEHAYSRLLKESVLSIEDAGSGKLEPADRSMAKAAWEATGEGQLVARDGGRLVRVAR</sequence>
<dbReference type="PANTHER" id="PTHR43230">
    <property type="entry name" value="ABC-TYPE DIPEPTIDE/OLIGOPEPTIDE TRANSPORT SYSTEM, ATPASE COMPONENT"/>
    <property type="match status" value="1"/>
</dbReference>
<proteinExistence type="inferred from homology"/>
<keyword evidence="6" id="KW-1185">Reference proteome</keyword>
<dbReference type="SMART" id="SM00382">
    <property type="entry name" value="AAA"/>
    <property type="match status" value="1"/>
</dbReference>
<keyword evidence="2" id="KW-0547">Nucleotide-binding</keyword>
<protein>
    <submittedName>
        <fullName evidence="5">Peptide/nickel transport system ATP-binding protein</fullName>
    </submittedName>
</protein>
<dbReference type="AlphaFoldDB" id="A0A1G7VG95"/>
<name>A0A1G7VG95_9HYPH</name>
<accession>A0A1G7VG95</accession>
<evidence type="ECO:0000256" key="1">
    <source>
        <dbReference type="ARBA" id="ARBA00005417"/>
    </source>
</evidence>
<dbReference type="PROSITE" id="PS50893">
    <property type="entry name" value="ABC_TRANSPORTER_2"/>
    <property type="match status" value="1"/>
</dbReference>
<dbReference type="EMBL" id="FNCS01000004">
    <property type="protein sequence ID" value="SDG58846.1"/>
    <property type="molecule type" value="Genomic_DNA"/>
</dbReference>
<gene>
    <name evidence="5" type="ORF">SAMN04487974_104124</name>
</gene>
<evidence type="ECO:0000259" key="4">
    <source>
        <dbReference type="PROSITE" id="PS50893"/>
    </source>
</evidence>
<dbReference type="Pfam" id="PF00005">
    <property type="entry name" value="ABC_tran"/>
    <property type="match status" value="1"/>
</dbReference>
<evidence type="ECO:0000256" key="2">
    <source>
        <dbReference type="ARBA" id="ARBA00022741"/>
    </source>
</evidence>
<dbReference type="InterPro" id="IPR027417">
    <property type="entry name" value="P-loop_NTPase"/>
</dbReference>